<keyword evidence="6 15" id="KW-0963">Cytoplasm</keyword>
<evidence type="ECO:0000313" key="19">
    <source>
        <dbReference type="Proteomes" id="UP000280296"/>
    </source>
</evidence>
<dbReference type="OrthoDB" id="9802507at2"/>
<keyword evidence="9 15" id="KW-0658">Purine biosynthesis</keyword>
<dbReference type="UniPathway" id="UPA00074">
    <property type="reaction ID" value="UER00129"/>
</dbReference>
<dbReference type="EMBL" id="RYZH01000009">
    <property type="protein sequence ID" value="RUL88600.1"/>
    <property type="molecule type" value="Genomic_DNA"/>
</dbReference>
<dbReference type="InterPro" id="IPR016188">
    <property type="entry name" value="PurM-like_N"/>
</dbReference>
<evidence type="ECO:0000256" key="3">
    <source>
        <dbReference type="ARBA" id="ARBA00010280"/>
    </source>
</evidence>
<dbReference type="FunFam" id="3.90.650.10:FF:000011">
    <property type="entry name" value="Phosphoribosylformylglycinamidine cyclo-ligase"/>
    <property type="match status" value="1"/>
</dbReference>
<dbReference type="InterPro" id="IPR004733">
    <property type="entry name" value="PurM_cligase"/>
</dbReference>
<accession>A0A432MMS3</accession>
<comment type="pathway">
    <text evidence="2 15">Purine metabolism; IMP biosynthesis via de novo pathway; 5-amino-1-(5-phospho-D-ribosyl)imidazole from N(2)-formyl-N(1)-(5-phospho-D-ribosyl)glycinamide: step 2/2.</text>
</comment>
<dbReference type="InterPro" id="IPR036676">
    <property type="entry name" value="PurM-like_C_sf"/>
</dbReference>
<dbReference type="GO" id="GO:0004641">
    <property type="term" value="F:phosphoribosylformylglycinamidine cyclo-ligase activity"/>
    <property type="evidence" value="ECO:0007669"/>
    <property type="project" value="UniProtKB-UniRule"/>
</dbReference>
<dbReference type="GO" id="GO:0004637">
    <property type="term" value="F:phosphoribosylamine-glycine ligase activity"/>
    <property type="evidence" value="ECO:0007669"/>
    <property type="project" value="TreeGrafter"/>
</dbReference>
<organism evidence="18 19">
    <name type="scientific">Tautonia sociabilis</name>
    <dbReference type="NCBI Taxonomy" id="2080755"/>
    <lineage>
        <taxon>Bacteria</taxon>
        <taxon>Pseudomonadati</taxon>
        <taxon>Planctomycetota</taxon>
        <taxon>Planctomycetia</taxon>
        <taxon>Isosphaerales</taxon>
        <taxon>Isosphaeraceae</taxon>
        <taxon>Tautonia</taxon>
    </lineage>
</organism>
<dbReference type="PANTHER" id="PTHR10520">
    <property type="entry name" value="TRIFUNCTIONAL PURINE BIOSYNTHETIC PROTEIN ADENOSINE-3-RELATED"/>
    <property type="match status" value="1"/>
</dbReference>
<dbReference type="AlphaFoldDB" id="A0A432MMS3"/>
<evidence type="ECO:0000256" key="13">
    <source>
        <dbReference type="ARBA" id="ARBA00033093"/>
    </source>
</evidence>
<evidence type="ECO:0000256" key="2">
    <source>
        <dbReference type="ARBA" id="ARBA00004686"/>
    </source>
</evidence>
<gene>
    <name evidence="15" type="primary">purM</name>
    <name evidence="18" type="ORF">TsocGM_06670</name>
</gene>
<evidence type="ECO:0000256" key="4">
    <source>
        <dbReference type="ARBA" id="ARBA00013047"/>
    </source>
</evidence>
<reference evidence="18 19" key="2">
    <citation type="submission" date="2019-01" db="EMBL/GenBank/DDBJ databases">
        <title>Tautonia sociabilis, a novel thermotolerant planctomycete of Isosphaeraceae family, isolated from a 4000 m deep subterranean habitat.</title>
        <authorList>
            <person name="Kovaleva O.L."/>
            <person name="Elcheninov A.G."/>
            <person name="Van Heerden E."/>
            <person name="Toshchakov S.V."/>
            <person name="Novikov A."/>
            <person name="Bonch-Osmolovskaya E.A."/>
            <person name="Kublanov I.V."/>
        </authorList>
    </citation>
    <scope>NUCLEOTIDE SEQUENCE [LARGE SCALE GENOMIC DNA]</scope>
    <source>
        <strain evidence="18 19">GM2012</strain>
    </source>
</reference>
<dbReference type="NCBIfam" id="TIGR00878">
    <property type="entry name" value="purM"/>
    <property type="match status" value="1"/>
</dbReference>
<comment type="caution">
    <text evidence="18">The sequence shown here is derived from an EMBL/GenBank/DDBJ whole genome shotgun (WGS) entry which is preliminary data.</text>
</comment>
<evidence type="ECO:0000256" key="8">
    <source>
        <dbReference type="ARBA" id="ARBA00022741"/>
    </source>
</evidence>
<comment type="subcellular location">
    <subcellularLocation>
        <location evidence="1 15">Cytoplasm</location>
    </subcellularLocation>
</comment>
<comment type="catalytic activity">
    <reaction evidence="14 15">
        <text>2-formamido-N(1)-(5-O-phospho-beta-D-ribosyl)acetamidine + ATP = 5-amino-1-(5-phospho-beta-D-ribosyl)imidazole + ADP + phosphate + H(+)</text>
        <dbReference type="Rhea" id="RHEA:23032"/>
        <dbReference type="ChEBI" id="CHEBI:15378"/>
        <dbReference type="ChEBI" id="CHEBI:30616"/>
        <dbReference type="ChEBI" id="CHEBI:43474"/>
        <dbReference type="ChEBI" id="CHEBI:137981"/>
        <dbReference type="ChEBI" id="CHEBI:147287"/>
        <dbReference type="ChEBI" id="CHEBI:456216"/>
        <dbReference type="EC" id="6.3.3.1"/>
    </reaction>
</comment>
<dbReference type="GO" id="GO:0005829">
    <property type="term" value="C:cytosol"/>
    <property type="evidence" value="ECO:0007669"/>
    <property type="project" value="TreeGrafter"/>
</dbReference>
<keyword evidence="19" id="KW-1185">Reference proteome</keyword>
<dbReference type="Proteomes" id="UP000280296">
    <property type="component" value="Unassembled WGS sequence"/>
</dbReference>
<evidence type="ECO:0000256" key="12">
    <source>
        <dbReference type="ARBA" id="ARBA00032931"/>
    </source>
</evidence>
<dbReference type="SUPFAM" id="SSF55326">
    <property type="entry name" value="PurM N-terminal domain-like"/>
    <property type="match status" value="1"/>
</dbReference>
<dbReference type="HAMAP" id="MF_00741">
    <property type="entry name" value="AIRS"/>
    <property type="match status" value="1"/>
</dbReference>
<keyword evidence="8 15" id="KW-0547">Nucleotide-binding</keyword>
<dbReference type="GO" id="GO:0005524">
    <property type="term" value="F:ATP binding"/>
    <property type="evidence" value="ECO:0007669"/>
    <property type="project" value="UniProtKB-KW"/>
</dbReference>
<evidence type="ECO:0000256" key="14">
    <source>
        <dbReference type="ARBA" id="ARBA00049057"/>
    </source>
</evidence>
<dbReference type="Pfam" id="PF02769">
    <property type="entry name" value="AIRS_C"/>
    <property type="match status" value="1"/>
</dbReference>
<comment type="similarity">
    <text evidence="3 15">Belongs to the AIR synthase family.</text>
</comment>
<dbReference type="RefSeq" id="WP_126724527.1">
    <property type="nucleotide sequence ID" value="NZ_RYZH01000009.1"/>
</dbReference>
<evidence type="ECO:0000256" key="11">
    <source>
        <dbReference type="ARBA" id="ARBA00031908"/>
    </source>
</evidence>
<evidence type="ECO:0000256" key="6">
    <source>
        <dbReference type="ARBA" id="ARBA00022490"/>
    </source>
</evidence>
<evidence type="ECO:0000259" key="16">
    <source>
        <dbReference type="Pfam" id="PF00586"/>
    </source>
</evidence>
<dbReference type="Gene3D" id="3.90.650.10">
    <property type="entry name" value="PurM-like C-terminal domain"/>
    <property type="match status" value="1"/>
</dbReference>
<dbReference type="CDD" id="cd02196">
    <property type="entry name" value="PurM"/>
    <property type="match status" value="1"/>
</dbReference>
<dbReference type="EC" id="6.3.3.1" evidence="4 15"/>
<evidence type="ECO:0000256" key="5">
    <source>
        <dbReference type="ARBA" id="ARBA00020367"/>
    </source>
</evidence>
<dbReference type="Gene3D" id="3.30.1330.10">
    <property type="entry name" value="PurM-like, N-terminal domain"/>
    <property type="match status" value="1"/>
</dbReference>
<dbReference type="InterPro" id="IPR036921">
    <property type="entry name" value="PurM-like_N_sf"/>
</dbReference>
<evidence type="ECO:0000256" key="9">
    <source>
        <dbReference type="ARBA" id="ARBA00022755"/>
    </source>
</evidence>
<evidence type="ECO:0000256" key="7">
    <source>
        <dbReference type="ARBA" id="ARBA00022598"/>
    </source>
</evidence>
<name>A0A432MMS3_9BACT</name>
<feature type="domain" description="PurM-like C-terminal" evidence="17">
    <location>
        <begin position="189"/>
        <end position="362"/>
    </location>
</feature>
<feature type="domain" description="PurM-like N-terminal" evidence="16">
    <location>
        <begin position="71"/>
        <end position="177"/>
    </location>
</feature>
<evidence type="ECO:0000313" key="18">
    <source>
        <dbReference type="EMBL" id="RUL88600.1"/>
    </source>
</evidence>
<dbReference type="SUPFAM" id="SSF56042">
    <property type="entry name" value="PurM C-terminal domain-like"/>
    <property type="match status" value="1"/>
</dbReference>
<dbReference type="Pfam" id="PF00586">
    <property type="entry name" value="AIRS"/>
    <property type="match status" value="1"/>
</dbReference>
<proteinExistence type="inferred from homology"/>
<dbReference type="GO" id="GO:0006189">
    <property type="term" value="P:'de novo' IMP biosynthetic process"/>
    <property type="evidence" value="ECO:0007669"/>
    <property type="project" value="UniProtKB-UniRule"/>
</dbReference>
<dbReference type="GO" id="GO:0046084">
    <property type="term" value="P:adenine biosynthetic process"/>
    <property type="evidence" value="ECO:0007669"/>
    <property type="project" value="TreeGrafter"/>
</dbReference>
<evidence type="ECO:0000256" key="1">
    <source>
        <dbReference type="ARBA" id="ARBA00004496"/>
    </source>
</evidence>
<keyword evidence="10 15" id="KW-0067">ATP-binding</keyword>
<evidence type="ECO:0000256" key="15">
    <source>
        <dbReference type="HAMAP-Rule" id="MF_00741"/>
    </source>
</evidence>
<dbReference type="FunFam" id="3.30.1330.10:FF:000001">
    <property type="entry name" value="Phosphoribosylformylglycinamidine cyclo-ligase"/>
    <property type="match status" value="1"/>
</dbReference>
<evidence type="ECO:0000259" key="17">
    <source>
        <dbReference type="Pfam" id="PF02769"/>
    </source>
</evidence>
<protein>
    <recommendedName>
        <fullName evidence="5 15">Phosphoribosylformylglycinamidine cyclo-ligase</fullName>
        <ecNumber evidence="4 15">6.3.3.1</ecNumber>
    </recommendedName>
    <alternativeName>
        <fullName evidence="12 15">AIR synthase</fullName>
    </alternativeName>
    <alternativeName>
        <fullName evidence="13 15">AIRS</fullName>
    </alternativeName>
    <alternativeName>
        <fullName evidence="11 15">Phosphoribosyl-aminoimidazole synthetase</fullName>
    </alternativeName>
</protein>
<keyword evidence="7 15" id="KW-0436">Ligase</keyword>
<evidence type="ECO:0000256" key="10">
    <source>
        <dbReference type="ARBA" id="ARBA00022840"/>
    </source>
</evidence>
<dbReference type="InterPro" id="IPR010918">
    <property type="entry name" value="PurM-like_C_dom"/>
</dbReference>
<reference evidence="18 19" key="1">
    <citation type="submission" date="2018-12" db="EMBL/GenBank/DDBJ databases">
        <authorList>
            <person name="Toschakov S.V."/>
        </authorList>
    </citation>
    <scope>NUCLEOTIDE SEQUENCE [LARGE SCALE GENOMIC DNA]</scope>
    <source>
        <strain evidence="18 19">GM2012</strain>
    </source>
</reference>
<sequence>MSTPAPEPPRSPVDYKAAGVDLDAYEQTMRQIPPLLRRTYTPRVIEWPGGFAGLFRLDDNIRLLTRTYRDPVLVASTDGVGTKLKLAFATGRHETVGVDLVAMSVNDCLCAGAEPLLFLDYVAMSRDDPDLTRRIVQGVSDGCVEAECALLGGETAILPDFYHAGEYDLAGFCLGVVERRQILDGSEVRPGDKVVGLASSGLHSNGYSLARKLAFEVAGLRPDSFVPELGRTVADEFLSPTRIYVKALKTVYRHYRVKRIVHAIAHITGGGLIDNPPRVLPEGCSIHLRRGSWEVPPVFGWLKSVGSLPDAEADRVFNMGIGLVLIVAEYYAEAIARYLRTEAGIPSWVIGEVREGPRGVVWDG</sequence>
<dbReference type="PANTHER" id="PTHR10520:SF12">
    <property type="entry name" value="TRIFUNCTIONAL PURINE BIOSYNTHETIC PROTEIN ADENOSINE-3"/>
    <property type="match status" value="1"/>
</dbReference>